<dbReference type="AlphaFoldDB" id="A0ABC8R8Y4"/>
<protein>
    <recommendedName>
        <fullName evidence="3">ubiquitinyl hydrolase 1</fullName>
        <ecNumber evidence="3">3.4.19.12</ecNumber>
    </recommendedName>
</protein>
<name>A0ABC8R8Y4_9AQUA</name>
<sequence>MGKKVKKKTRTVQKEKRVSTASPTTVSQPSILSAETADDAVSAVKERKTCAHLDKGIDLDKLSSKLRSSEPIRCEDCREGVVDRRAVKGKGKHGKNKGGGGSVDSKSNSKAIWVCLECGHFSCGGAGLPTTPQSHAVRHAKQNRHPLAVQFENPYLLWCFPCSKLIPVQKSEENSKEKDVLHDIVKLIKGQPAEGYSNLDAENVWFGNGSVTSEMKSENIVSTSIDSGGYVVRGLVNLGNTCFFNSVMQNLLAMDRLRDYFLKLEETVGPLTVSMKKLFSETSPESGLRNVIHPRSLFGCLCAKAPQFRGYQLHDSHELLRCLLDGLYAEDSAARKQAKSSQEVGKSPSPPSTFIDTIFGGQLSSTVTCLECGHSSVVHEPFLDLSLPVPTKKPLSKKAQPVSQAKKPKVPPKRSGRIRSKVHRDANPSLGRTVSDPSIGGQSSWQGQSGDPVAENTVAFSGDSTSLESVAPTAADSNGSALHMVSTTQESENKQFLEDVSRHDSMWMDYLELGAISDSQDMASQINDISEIQDSGNKDGVQNNVENTVETSKEIHPIYTEGTAPSSGDLIWLDYCEPDKLSDGNAMVSQSNDASEIQASENKDTVQGEVIEKLSLESCSQVCSMESNLKVDHSENFWEDEAPLQVQHSEILLLPYKEDTSASGEISRGDGEVSSSALGCEPDLLDFDGFGDLFNEPEAAAGPSVKPLSSDNATEANEVADVGFLAKNSSESDPDEVDHTDSPVSIDSCLAHFTKPELLSKNEHAWQCESCSKALHEQRMKLKKKLQKPTSSLVVSGGENRNPNAPLGFSEDCLLPTEASNLINGDIKRDAIDTSDESLSLHNGTINSMRSCTLETGQKAESNLVTSQLVNGKVEMDDALPSLLKSSSWYKPSCQACDSCSVNEPGSAGCNTDKVQNEDDIEDEETNSETVKVKRDATKRILINRAPPVLTFHLKRFSQDGRGRLSKLNGHVVFKDIIDLKPYMDPRSVEREKYNYRLVGVVEHLGNMRGGHYVAYVRGGAKSLGKPEKENGEFVWYYTSDGYVRESSLEEVLRCDAYILFYEEF</sequence>
<evidence type="ECO:0000259" key="13">
    <source>
        <dbReference type="PROSITE" id="PS50235"/>
    </source>
</evidence>
<comment type="function">
    <text evidence="10">Recognizes and hydrolyzes the peptide bond at the C-terminal Gly of ubiquitin. Involved in the processing of poly-ubiquitin precursors as well as that of ubiquitinated proteins. Is involved in resistance to the arginine analog canavanine (CAN).</text>
</comment>
<dbReference type="GO" id="GO:0008270">
    <property type="term" value="F:zinc ion binding"/>
    <property type="evidence" value="ECO:0007669"/>
    <property type="project" value="UniProtKB-KW"/>
</dbReference>
<feature type="compositionally biased region" description="Basic residues" evidence="12">
    <location>
        <begin position="1"/>
        <end position="11"/>
    </location>
</feature>
<keyword evidence="6 11" id="KW-0863">Zinc-finger</keyword>
<keyword evidence="8" id="KW-0378">Hydrolase</keyword>
<feature type="region of interest" description="Disordered" evidence="12">
    <location>
        <begin position="393"/>
        <end position="458"/>
    </location>
</feature>
<dbReference type="InterPro" id="IPR028889">
    <property type="entry name" value="USP"/>
</dbReference>
<dbReference type="PROSITE" id="PS00972">
    <property type="entry name" value="USP_1"/>
    <property type="match status" value="1"/>
</dbReference>
<dbReference type="InterPro" id="IPR001394">
    <property type="entry name" value="Peptidase_C19_UCH"/>
</dbReference>
<dbReference type="Pfam" id="PF02148">
    <property type="entry name" value="zf-UBP"/>
    <property type="match status" value="1"/>
</dbReference>
<dbReference type="InterPro" id="IPR018200">
    <property type="entry name" value="USP_CS"/>
</dbReference>
<dbReference type="InterPro" id="IPR050164">
    <property type="entry name" value="Peptidase_C19"/>
</dbReference>
<evidence type="ECO:0000259" key="14">
    <source>
        <dbReference type="PROSITE" id="PS50271"/>
    </source>
</evidence>
<dbReference type="GO" id="GO:0006508">
    <property type="term" value="P:proteolysis"/>
    <property type="evidence" value="ECO:0007669"/>
    <property type="project" value="UniProtKB-KW"/>
</dbReference>
<dbReference type="GO" id="GO:0004843">
    <property type="term" value="F:cysteine-type deubiquitinase activity"/>
    <property type="evidence" value="ECO:0007669"/>
    <property type="project" value="UniProtKB-EC"/>
</dbReference>
<evidence type="ECO:0000256" key="5">
    <source>
        <dbReference type="ARBA" id="ARBA00022723"/>
    </source>
</evidence>
<keyword evidence="5" id="KW-0479">Metal-binding</keyword>
<dbReference type="Proteomes" id="UP001642360">
    <property type="component" value="Unassembled WGS sequence"/>
</dbReference>
<evidence type="ECO:0000313" key="15">
    <source>
        <dbReference type="EMBL" id="CAK9141440.1"/>
    </source>
</evidence>
<feature type="compositionally biased region" description="Polar residues" evidence="12">
    <location>
        <begin position="19"/>
        <end position="31"/>
    </location>
</feature>
<dbReference type="Gene3D" id="3.30.40.10">
    <property type="entry name" value="Zinc/RING finger domain, C3HC4 (zinc finger)"/>
    <property type="match status" value="1"/>
</dbReference>
<evidence type="ECO:0000313" key="16">
    <source>
        <dbReference type="Proteomes" id="UP001642360"/>
    </source>
</evidence>
<reference evidence="15 16" key="1">
    <citation type="submission" date="2024-02" db="EMBL/GenBank/DDBJ databases">
        <authorList>
            <person name="Vignale AGUSTIN F."/>
            <person name="Sosa J E."/>
            <person name="Modenutti C."/>
        </authorList>
    </citation>
    <scope>NUCLEOTIDE SEQUENCE [LARGE SCALE GENOMIC DNA]</scope>
</reference>
<organism evidence="15 16">
    <name type="scientific">Ilex paraguariensis</name>
    <name type="common">yerba mate</name>
    <dbReference type="NCBI Taxonomy" id="185542"/>
    <lineage>
        <taxon>Eukaryota</taxon>
        <taxon>Viridiplantae</taxon>
        <taxon>Streptophyta</taxon>
        <taxon>Embryophyta</taxon>
        <taxon>Tracheophyta</taxon>
        <taxon>Spermatophyta</taxon>
        <taxon>Magnoliopsida</taxon>
        <taxon>eudicotyledons</taxon>
        <taxon>Gunneridae</taxon>
        <taxon>Pentapetalae</taxon>
        <taxon>asterids</taxon>
        <taxon>campanulids</taxon>
        <taxon>Aquifoliales</taxon>
        <taxon>Aquifoliaceae</taxon>
        <taxon>Ilex</taxon>
    </lineage>
</organism>
<keyword evidence="9" id="KW-0862">Zinc</keyword>
<evidence type="ECO:0000256" key="7">
    <source>
        <dbReference type="ARBA" id="ARBA00022786"/>
    </source>
</evidence>
<evidence type="ECO:0000256" key="12">
    <source>
        <dbReference type="SAM" id="MobiDB-lite"/>
    </source>
</evidence>
<evidence type="ECO:0000256" key="9">
    <source>
        <dbReference type="ARBA" id="ARBA00022833"/>
    </source>
</evidence>
<proteinExistence type="inferred from homology"/>
<dbReference type="InterPro" id="IPR001607">
    <property type="entry name" value="Znf_UBP"/>
</dbReference>
<keyword evidence="16" id="KW-1185">Reference proteome</keyword>
<feature type="compositionally biased region" description="Basic residues" evidence="12">
    <location>
        <begin position="406"/>
        <end position="422"/>
    </location>
</feature>
<dbReference type="SMART" id="SM00290">
    <property type="entry name" value="ZnF_UBP"/>
    <property type="match status" value="1"/>
</dbReference>
<gene>
    <name evidence="15" type="ORF">ILEXP_LOCUS9024</name>
</gene>
<evidence type="ECO:0000256" key="3">
    <source>
        <dbReference type="ARBA" id="ARBA00012759"/>
    </source>
</evidence>
<feature type="domain" description="USP" evidence="13">
    <location>
        <begin position="233"/>
        <end position="1065"/>
    </location>
</feature>
<evidence type="ECO:0000256" key="2">
    <source>
        <dbReference type="ARBA" id="ARBA00009085"/>
    </source>
</evidence>
<dbReference type="Gene3D" id="3.90.70.10">
    <property type="entry name" value="Cysteine proteinases"/>
    <property type="match status" value="2"/>
</dbReference>
<accession>A0ABC8R8Y4</accession>
<dbReference type="SUPFAM" id="SSF54001">
    <property type="entry name" value="Cysteine proteinases"/>
    <property type="match status" value="1"/>
</dbReference>
<evidence type="ECO:0000256" key="6">
    <source>
        <dbReference type="ARBA" id="ARBA00022771"/>
    </source>
</evidence>
<keyword evidence="4" id="KW-0645">Protease</keyword>
<evidence type="ECO:0000256" key="1">
    <source>
        <dbReference type="ARBA" id="ARBA00000707"/>
    </source>
</evidence>
<dbReference type="PROSITE" id="PS50271">
    <property type="entry name" value="ZF_UBP"/>
    <property type="match status" value="1"/>
</dbReference>
<comment type="caution">
    <text evidence="15">The sequence shown here is derived from an EMBL/GenBank/DDBJ whole genome shotgun (WGS) entry which is preliminary data.</text>
</comment>
<dbReference type="EMBL" id="CAUOFW020001136">
    <property type="protein sequence ID" value="CAK9141440.1"/>
    <property type="molecule type" value="Genomic_DNA"/>
</dbReference>
<dbReference type="PROSITE" id="PS50235">
    <property type="entry name" value="USP_3"/>
    <property type="match status" value="1"/>
</dbReference>
<keyword evidence="7" id="KW-0833">Ubl conjugation pathway</keyword>
<feature type="region of interest" description="Disordered" evidence="12">
    <location>
        <begin position="1"/>
        <end position="31"/>
    </location>
</feature>
<comment type="similarity">
    <text evidence="2">Belongs to the peptidase C19 family.</text>
</comment>
<evidence type="ECO:0000256" key="8">
    <source>
        <dbReference type="ARBA" id="ARBA00022801"/>
    </source>
</evidence>
<dbReference type="InterPro" id="IPR013083">
    <property type="entry name" value="Znf_RING/FYVE/PHD"/>
</dbReference>
<dbReference type="Pfam" id="PF00443">
    <property type="entry name" value="UCH"/>
    <property type="match status" value="1"/>
</dbReference>
<evidence type="ECO:0000256" key="10">
    <source>
        <dbReference type="ARBA" id="ARBA00058678"/>
    </source>
</evidence>
<dbReference type="SUPFAM" id="SSF57850">
    <property type="entry name" value="RING/U-box"/>
    <property type="match status" value="1"/>
</dbReference>
<dbReference type="InterPro" id="IPR038765">
    <property type="entry name" value="Papain-like_cys_pep_sf"/>
</dbReference>
<dbReference type="PROSITE" id="PS00973">
    <property type="entry name" value="USP_2"/>
    <property type="match status" value="1"/>
</dbReference>
<feature type="compositionally biased region" description="Low complexity" evidence="12">
    <location>
        <begin position="438"/>
        <end position="450"/>
    </location>
</feature>
<dbReference type="FunFam" id="3.30.40.10:FF:000900">
    <property type="entry name" value="Ubiquitinyl hydrolase 1"/>
    <property type="match status" value="1"/>
</dbReference>
<comment type="catalytic activity">
    <reaction evidence="1">
        <text>Thiol-dependent hydrolysis of ester, thioester, amide, peptide and isopeptide bonds formed by the C-terminal Gly of ubiquitin (a 76-residue protein attached to proteins as an intracellular targeting signal).</text>
        <dbReference type="EC" id="3.4.19.12"/>
    </reaction>
</comment>
<feature type="region of interest" description="Disordered" evidence="12">
    <location>
        <begin position="86"/>
        <end position="106"/>
    </location>
</feature>
<dbReference type="EC" id="3.4.19.12" evidence="3"/>
<evidence type="ECO:0000256" key="11">
    <source>
        <dbReference type="PROSITE-ProRule" id="PRU00502"/>
    </source>
</evidence>
<evidence type="ECO:0000256" key="4">
    <source>
        <dbReference type="ARBA" id="ARBA00022670"/>
    </source>
</evidence>
<dbReference type="PANTHER" id="PTHR24006:SF781">
    <property type="entry name" value="LD34905P"/>
    <property type="match status" value="1"/>
</dbReference>
<feature type="compositionally biased region" description="Basic residues" evidence="12">
    <location>
        <begin position="87"/>
        <end position="96"/>
    </location>
</feature>
<dbReference type="PANTHER" id="PTHR24006">
    <property type="entry name" value="UBIQUITIN CARBOXYL-TERMINAL HYDROLASE"/>
    <property type="match status" value="1"/>
</dbReference>
<feature type="domain" description="UBP-type" evidence="14">
    <location>
        <begin position="48"/>
        <end position="186"/>
    </location>
</feature>